<evidence type="ECO:0000256" key="1">
    <source>
        <dbReference type="SAM" id="Phobius"/>
    </source>
</evidence>
<feature type="transmembrane region" description="Helical" evidence="1">
    <location>
        <begin position="13"/>
        <end position="34"/>
    </location>
</feature>
<accession>A0A370H9M2</accession>
<proteinExistence type="predicted"/>
<keyword evidence="1" id="KW-0812">Transmembrane</keyword>
<evidence type="ECO:0000313" key="2">
    <source>
        <dbReference type="EMBL" id="RDI53351.1"/>
    </source>
</evidence>
<keyword evidence="1" id="KW-0472">Membrane</keyword>
<keyword evidence="3" id="KW-1185">Reference proteome</keyword>
<keyword evidence="1" id="KW-1133">Transmembrane helix</keyword>
<dbReference type="EMBL" id="QQAZ01000003">
    <property type="protein sequence ID" value="RDI53351.1"/>
    <property type="molecule type" value="Genomic_DNA"/>
</dbReference>
<evidence type="ECO:0000313" key="3">
    <source>
        <dbReference type="Proteomes" id="UP000255355"/>
    </source>
</evidence>
<sequence length="100" mass="10404">MSPPPPQPKKPKLGLIVLIVLGVVVLLFVLLYVIGFLSFITSHRDAEGGGRAATTSSFVAPSHGRAGLDCPSAVADAQSRAAFRTAAMTSWQTAAPMLCP</sequence>
<reference evidence="2 3" key="1">
    <citation type="submission" date="2018-07" db="EMBL/GenBank/DDBJ databases">
        <title>Genomic Encyclopedia of Type Strains, Phase IV (KMG-IV): sequencing the most valuable type-strain genomes for metagenomic binning, comparative biology and taxonomic classification.</title>
        <authorList>
            <person name="Goeker M."/>
        </authorList>
    </citation>
    <scope>NUCLEOTIDE SEQUENCE [LARGE SCALE GENOMIC DNA]</scope>
    <source>
        <strain evidence="2 3">DSM 44952</strain>
    </source>
</reference>
<gene>
    <name evidence="2" type="ORF">DFR68_103741</name>
</gene>
<organism evidence="2 3">
    <name type="scientific">Nocardia mexicana</name>
    <dbReference type="NCBI Taxonomy" id="279262"/>
    <lineage>
        <taxon>Bacteria</taxon>
        <taxon>Bacillati</taxon>
        <taxon>Actinomycetota</taxon>
        <taxon>Actinomycetes</taxon>
        <taxon>Mycobacteriales</taxon>
        <taxon>Nocardiaceae</taxon>
        <taxon>Nocardia</taxon>
    </lineage>
</organism>
<protein>
    <submittedName>
        <fullName evidence="2">Uncharacterized protein</fullName>
    </submittedName>
</protein>
<name>A0A370H9M2_9NOCA</name>
<dbReference type="Proteomes" id="UP000255355">
    <property type="component" value="Unassembled WGS sequence"/>
</dbReference>
<comment type="caution">
    <text evidence="2">The sequence shown here is derived from an EMBL/GenBank/DDBJ whole genome shotgun (WGS) entry which is preliminary data.</text>
</comment>
<dbReference type="AlphaFoldDB" id="A0A370H9M2"/>